<name>A0A812QGN4_9DINO</name>
<evidence type="ECO:0000313" key="2">
    <source>
        <dbReference type="Proteomes" id="UP000601435"/>
    </source>
</evidence>
<accession>A0A812QGN4</accession>
<keyword evidence="2" id="KW-1185">Reference proteome</keyword>
<evidence type="ECO:0000313" key="1">
    <source>
        <dbReference type="EMBL" id="CAE7384515.1"/>
    </source>
</evidence>
<dbReference type="AlphaFoldDB" id="A0A812QGN4"/>
<gene>
    <name evidence="1" type="ORF">SNEC2469_LOCUS10415</name>
</gene>
<dbReference type="EMBL" id="CAJNJA010016611">
    <property type="protein sequence ID" value="CAE7384515.1"/>
    <property type="molecule type" value="Genomic_DNA"/>
</dbReference>
<dbReference type="Proteomes" id="UP000601435">
    <property type="component" value="Unassembled WGS sequence"/>
</dbReference>
<organism evidence="1 2">
    <name type="scientific">Symbiodinium necroappetens</name>
    <dbReference type="NCBI Taxonomy" id="1628268"/>
    <lineage>
        <taxon>Eukaryota</taxon>
        <taxon>Sar</taxon>
        <taxon>Alveolata</taxon>
        <taxon>Dinophyceae</taxon>
        <taxon>Suessiales</taxon>
        <taxon>Symbiodiniaceae</taxon>
        <taxon>Symbiodinium</taxon>
    </lineage>
</organism>
<reference evidence="1" key="1">
    <citation type="submission" date="2021-02" db="EMBL/GenBank/DDBJ databases">
        <authorList>
            <person name="Dougan E. K."/>
            <person name="Rhodes N."/>
            <person name="Thang M."/>
            <person name="Chan C."/>
        </authorList>
    </citation>
    <scope>NUCLEOTIDE SEQUENCE</scope>
</reference>
<sequence>YVSLCRYDGSEVLRAGATFELRIPEQDGLLDELSGRFVCLMLADRPGLYVCVDKDGRLNLQKYSFQGREAYYFQLIHEGPAAPLVVDVESPVLDSPEDRPPDPSLGALHLGSLDLLPSFSLPVPGDPQLEEAVRRALALEDIKAMDFDPVD</sequence>
<dbReference type="OrthoDB" id="414304at2759"/>
<comment type="caution">
    <text evidence="1">The sequence shown here is derived from an EMBL/GenBank/DDBJ whole genome shotgun (WGS) entry which is preliminary data.</text>
</comment>
<protein>
    <submittedName>
        <fullName evidence="1">Uncharacterized protein</fullName>
    </submittedName>
</protein>
<proteinExistence type="predicted"/>
<feature type="non-terminal residue" evidence="1">
    <location>
        <position position="1"/>
    </location>
</feature>